<dbReference type="SUPFAM" id="SSF56601">
    <property type="entry name" value="beta-lactamase/transpeptidase-like"/>
    <property type="match status" value="1"/>
</dbReference>
<dbReference type="RefSeq" id="WP_100353609.1">
    <property type="nucleotide sequence ID" value="NZ_PCGR01000002.1"/>
</dbReference>
<keyword evidence="5" id="KW-0121">Carboxypeptidase</keyword>
<dbReference type="Pfam" id="PF02113">
    <property type="entry name" value="Peptidase_S13"/>
    <property type="match status" value="1"/>
</dbReference>
<evidence type="ECO:0000256" key="3">
    <source>
        <dbReference type="SAM" id="SignalP"/>
    </source>
</evidence>
<dbReference type="PANTHER" id="PTHR30023:SF0">
    <property type="entry name" value="PENICILLIN-SENSITIVE CARBOXYPEPTIDASE A"/>
    <property type="match status" value="1"/>
</dbReference>
<evidence type="ECO:0000313" key="6">
    <source>
        <dbReference type="Proteomes" id="UP000228680"/>
    </source>
</evidence>
<dbReference type="InterPro" id="IPR012338">
    <property type="entry name" value="Beta-lactam/transpept-like"/>
</dbReference>
<dbReference type="Pfam" id="PF00395">
    <property type="entry name" value="SLH"/>
    <property type="match status" value="3"/>
</dbReference>
<protein>
    <submittedName>
        <fullName evidence="5">D-alanyl-D-alanine carboxypeptidase/D-alanyl-D-alanine-endopeptidase</fullName>
    </submittedName>
</protein>
<evidence type="ECO:0000256" key="2">
    <source>
        <dbReference type="ARBA" id="ARBA00022801"/>
    </source>
</evidence>
<dbReference type="NCBIfam" id="TIGR00666">
    <property type="entry name" value="PBP4"/>
    <property type="match status" value="1"/>
</dbReference>
<dbReference type="OrthoDB" id="9802627at2"/>
<dbReference type="GO" id="GO:0000270">
    <property type="term" value="P:peptidoglycan metabolic process"/>
    <property type="evidence" value="ECO:0007669"/>
    <property type="project" value="TreeGrafter"/>
</dbReference>
<keyword evidence="6" id="KW-1185">Reference proteome</keyword>
<accession>A0A2M9F0S1</accession>
<feature type="signal peptide" evidence="3">
    <location>
        <begin position="1"/>
        <end position="22"/>
    </location>
</feature>
<evidence type="ECO:0000256" key="1">
    <source>
        <dbReference type="ARBA" id="ARBA00006096"/>
    </source>
</evidence>
<dbReference type="GO" id="GO:0004185">
    <property type="term" value="F:serine-type carboxypeptidase activity"/>
    <property type="evidence" value="ECO:0007669"/>
    <property type="project" value="InterPro"/>
</dbReference>
<reference evidence="5 6" key="1">
    <citation type="submission" date="2017-10" db="EMBL/GenBank/DDBJ databases">
        <title>Draft genome of Chryseomicrobium casticus sp. nov.</title>
        <authorList>
            <person name="Chakraborty R."/>
            <person name="Saha T."/>
        </authorList>
    </citation>
    <scope>NUCLEOTIDE SEQUENCE [LARGE SCALE GENOMIC DNA]</scope>
    <source>
        <strain evidence="5 6">ET03</strain>
    </source>
</reference>
<gene>
    <name evidence="5" type="primary">dacB</name>
    <name evidence="5" type="ORF">CQS04_07870</name>
</gene>
<evidence type="ECO:0000259" key="4">
    <source>
        <dbReference type="PROSITE" id="PS51272"/>
    </source>
</evidence>
<feature type="chain" id="PRO_5014618090" evidence="3">
    <location>
        <begin position="23"/>
        <end position="684"/>
    </location>
</feature>
<dbReference type="Gene3D" id="3.50.80.20">
    <property type="entry name" value="D-Ala-D-Ala carboxypeptidase C, peptidase S13"/>
    <property type="match status" value="1"/>
</dbReference>
<evidence type="ECO:0000313" key="5">
    <source>
        <dbReference type="EMBL" id="PJK17063.1"/>
    </source>
</evidence>
<keyword evidence="2" id="KW-0378">Hydrolase</keyword>
<dbReference type="EMBL" id="PCGR01000002">
    <property type="protein sequence ID" value="PJK17063.1"/>
    <property type="molecule type" value="Genomic_DNA"/>
</dbReference>
<dbReference type="AlphaFoldDB" id="A0A2M9F0S1"/>
<dbReference type="PRINTS" id="PR00922">
    <property type="entry name" value="DADACBPTASE3"/>
</dbReference>
<keyword evidence="3" id="KW-0732">Signal</keyword>
<name>A0A2M9F0S1_9BACL</name>
<dbReference type="GO" id="GO:0006508">
    <property type="term" value="P:proteolysis"/>
    <property type="evidence" value="ECO:0007669"/>
    <property type="project" value="InterPro"/>
</dbReference>
<organism evidence="5 6">
    <name type="scientific">Chryseomicrobium excrementi</name>
    <dbReference type="NCBI Taxonomy" id="2041346"/>
    <lineage>
        <taxon>Bacteria</taxon>
        <taxon>Bacillati</taxon>
        <taxon>Bacillota</taxon>
        <taxon>Bacilli</taxon>
        <taxon>Bacillales</taxon>
        <taxon>Caryophanaceae</taxon>
        <taxon>Chryseomicrobium</taxon>
    </lineage>
</organism>
<feature type="domain" description="SLH" evidence="4">
    <location>
        <begin position="79"/>
        <end position="146"/>
    </location>
</feature>
<keyword evidence="5" id="KW-0645">Protease</keyword>
<comment type="caution">
    <text evidence="5">The sequence shown here is derived from an EMBL/GenBank/DDBJ whole genome shotgun (WGS) entry which is preliminary data.</text>
</comment>
<dbReference type="PROSITE" id="PS51272">
    <property type="entry name" value="SLH"/>
    <property type="match status" value="2"/>
</dbReference>
<dbReference type="InterPro" id="IPR000667">
    <property type="entry name" value="Peptidase_S13"/>
</dbReference>
<sequence length="684" mass="74229">MYKRLVVILIAMFFVVAPVASADHFKDVSGFSDEIHFLTDRQIIAGYPDSTYKPKQSVSRLHAVQMLIRDIDDFTSTVKDPGFTDVTPASKGYYEIARAVELGIISGKVTKDGSRYFDPNGKLTRGELAVILTETYDLTSSGKEASYFRDVKSTSVFYSYVSILVNERITLGYGDGNFGLLDPVSREHFAAFLARVLDETFRPAEGIDVLPPEPKPEPKPDPVDYSYVKSAASKEVGTWAFESSNTSITIREAATGQVVYSYGRYNPVTPASNQKLMTGAAALELLGENYRFTTSLWTNSSIKSGTLGGHIYLKGEGDPTLLKSDLEYLARQLKAKGVTKINGNVVGDSSWYDSVRYADKMQPEDEPYYYSAQTMALTLAPNKDFDAGSVIVSASPTSSGSKPKVSLEPYTSVMTVSNSAKTVSSGSANTLKITRNLGANTIVITGNIPVGASTKKEWISVVNPAGYALDVFKKALQAEGISFGSGYGQLISSTVPSSAIKVAETKSDTLKSLMPIYMKLSNNSMAEHFTKQIGAVKKGTGSWPAGIQAVKDYGKSIGLSMDNWTLIDGSGMSYRNRLTSDQVSLLLFKVRNEPWYPGFEYSLPVAGNSDRLIGGTLRYRLTGSATKGRVLAKTGSLDNVKSLSGYTLTGEDEELIFSILTDQNPTGMIPHIDRLVTAISAAKR</sequence>
<feature type="domain" description="SLH" evidence="4">
    <location>
        <begin position="147"/>
        <end position="207"/>
    </location>
</feature>
<dbReference type="Proteomes" id="UP000228680">
    <property type="component" value="Unassembled WGS sequence"/>
</dbReference>
<dbReference type="PANTHER" id="PTHR30023">
    <property type="entry name" value="D-ALANYL-D-ALANINE CARBOXYPEPTIDASE"/>
    <property type="match status" value="1"/>
</dbReference>
<dbReference type="InterPro" id="IPR001119">
    <property type="entry name" value="SLH_dom"/>
</dbReference>
<proteinExistence type="inferred from homology"/>
<dbReference type="Gene3D" id="3.40.710.10">
    <property type="entry name" value="DD-peptidase/beta-lactamase superfamily"/>
    <property type="match status" value="1"/>
</dbReference>
<comment type="similarity">
    <text evidence="1">Belongs to the peptidase S13 family.</text>
</comment>